<dbReference type="Pfam" id="PF03949">
    <property type="entry name" value="Malic_M"/>
    <property type="match status" value="1"/>
</dbReference>
<evidence type="ECO:0000256" key="5">
    <source>
        <dbReference type="ARBA" id="ARBA00022723"/>
    </source>
</evidence>
<dbReference type="Gene3D" id="3.40.50.10750">
    <property type="entry name" value="Isocitrate/Isopropylmalate dehydrogenase-like"/>
    <property type="match status" value="1"/>
</dbReference>
<dbReference type="GO" id="GO:0046872">
    <property type="term" value="F:metal ion binding"/>
    <property type="evidence" value="ECO:0007669"/>
    <property type="project" value="UniProtKB-KW"/>
</dbReference>
<dbReference type="GO" id="GO:0006108">
    <property type="term" value="P:malate metabolic process"/>
    <property type="evidence" value="ECO:0007669"/>
    <property type="project" value="InterPro"/>
</dbReference>
<dbReference type="AlphaFoldDB" id="A0A9W6FRI9"/>
<keyword evidence="10" id="KW-0521">NADP</keyword>
<comment type="cofactor">
    <cofactor evidence="2">
        <name>Mg(2+)</name>
        <dbReference type="ChEBI" id="CHEBI:18420"/>
    </cofactor>
</comment>
<dbReference type="Gene3D" id="3.40.50.10380">
    <property type="entry name" value="Malic enzyme, N-terminal domain"/>
    <property type="match status" value="1"/>
</dbReference>
<keyword evidence="14" id="KW-1185">Reference proteome</keyword>
<dbReference type="InterPro" id="IPR002505">
    <property type="entry name" value="PTA_PTB"/>
</dbReference>
<dbReference type="FunFam" id="3.40.50.720:FF:000095">
    <property type="entry name" value="NADP-dependent malic enzyme"/>
    <property type="match status" value="1"/>
</dbReference>
<dbReference type="GO" id="GO:0016746">
    <property type="term" value="F:acyltransferase activity"/>
    <property type="evidence" value="ECO:0007669"/>
    <property type="project" value="InterPro"/>
</dbReference>
<evidence type="ECO:0000313" key="13">
    <source>
        <dbReference type="EMBL" id="GLI33063.1"/>
    </source>
</evidence>
<comment type="similarity">
    <text evidence="3">In the N-terminal section; belongs to the malic enzymes family.</text>
</comment>
<dbReference type="InterPro" id="IPR046346">
    <property type="entry name" value="Aminoacid_DH-like_N_sf"/>
</dbReference>
<feature type="domain" description="Malic enzyme N-terminal" evidence="12">
    <location>
        <begin position="16"/>
        <end position="149"/>
    </location>
</feature>
<keyword evidence="5 9" id="KW-0479">Metal-binding</keyword>
<dbReference type="NCBIfam" id="NF007233">
    <property type="entry name" value="PRK09653.1"/>
    <property type="match status" value="1"/>
</dbReference>
<dbReference type="Proteomes" id="UP001144372">
    <property type="component" value="Unassembled WGS sequence"/>
</dbReference>
<dbReference type="InterPro" id="IPR036291">
    <property type="entry name" value="NAD(P)-bd_dom_sf"/>
</dbReference>
<feature type="binding site" evidence="10">
    <location>
        <begin position="74"/>
        <end position="81"/>
    </location>
    <ligand>
        <name>NADP(+)</name>
        <dbReference type="ChEBI" id="CHEBI:58349"/>
    </ligand>
</feature>
<dbReference type="InterPro" id="IPR037062">
    <property type="entry name" value="Malic_N_dom_sf"/>
</dbReference>
<dbReference type="RefSeq" id="WP_281792081.1">
    <property type="nucleotide sequence ID" value="NZ_BSDR01000001.1"/>
</dbReference>
<feature type="binding site" evidence="10">
    <location>
        <position position="285"/>
    </location>
    <ligand>
        <name>a divalent metal cation</name>
        <dbReference type="ChEBI" id="CHEBI:60240"/>
    </ligand>
</feature>
<dbReference type="PANTHER" id="PTHR43237:SF4">
    <property type="entry name" value="NADP-DEPENDENT MALIC ENZYME"/>
    <property type="match status" value="1"/>
</dbReference>
<evidence type="ECO:0000313" key="14">
    <source>
        <dbReference type="Proteomes" id="UP001144372"/>
    </source>
</evidence>
<organism evidence="13 14">
    <name type="scientific">Desulforhabdus amnigena</name>
    <dbReference type="NCBI Taxonomy" id="40218"/>
    <lineage>
        <taxon>Bacteria</taxon>
        <taxon>Pseudomonadati</taxon>
        <taxon>Thermodesulfobacteriota</taxon>
        <taxon>Syntrophobacteria</taxon>
        <taxon>Syntrophobacterales</taxon>
        <taxon>Syntrophobacteraceae</taxon>
        <taxon>Desulforhabdus</taxon>
    </lineage>
</organism>
<dbReference type="Pfam" id="PF01515">
    <property type="entry name" value="PTA_PTB"/>
    <property type="match status" value="1"/>
</dbReference>
<evidence type="ECO:0000256" key="1">
    <source>
        <dbReference type="ARBA" id="ARBA00001936"/>
    </source>
</evidence>
<feature type="domain" description="Malic enzyme NAD-binding" evidence="11">
    <location>
        <begin position="161"/>
        <end position="398"/>
    </location>
</feature>
<proteinExistence type="inferred from homology"/>
<dbReference type="SMART" id="SM01274">
    <property type="entry name" value="malic"/>
    <property type="match status" value="1"/>
</dbReference>
<dbReference type="Pfam" id="PF00390">
    <property type="entry name" value="malic"/>
    <property type="match status" value="1"/>
</dbReference>
<dbReference type="GO" id="GO:0004470">
    <property type="term" value="F:malic enzyme activity"/>
    <property type="evidence" value="ECO:0007669"/>
    <property type="project" value="InterPro"/>
</dbReference>
<evidence type="ECO:0000256" key="9">
    <source>
        <dbReference type="PIRSR" id="PIRSR036684-2"/>
    </source>
</evidence>
<protein>
    <submittedName>
        <fullName evidence="13">Bifunctional malic enzyme oxidoreductase/phosphotransacetylase</fullName>
    </submittedName>
</protein>
<evidence type="ECO:0000256" key="7">
    <source>
        <dbReference type="ARBA" id="ARBA00023268"/>
    </source>
</evidence>
<dbReference type="PIRSF" id="PIRSF036684">
    <property type="entry name" value="ME_PTA"/>
    <property type="match status" value="1"/>
</dbReference>
<dbReference type="InterPro" id="IPR042112">
    <property type="entry name" value="P_AcTrfase_dom2"/>
</dbReference>
<sequence length="757" mass="83498">MIRREDALQYHCQGRAGKIEVQPTKSCSTQRDLAMAYTPGVAEPCREIELNPDRVFEFTAKGNLVAVITNGTAVLGLGHIGPLAGKPVMEGKSVLFKRFADIDVFDIELNSTDPDEIIRVVKVLEPTFGGINLEDIKAPECFYIEERLQGILNIPVFHDDQHGTAIISGAALLNALELQGKKINEVKVVFSGAGAAGIACAELYIKLGVRRENVYLVDSKGVVYKGRKEGMNPYKERLANGSEPMSLADAMKGADVFAGVSVAGLVTREMVKSMADKPIIFAMANPDPEIGYKDALEVRSDLIMATGRSDFPNQVNNVLGFPFIFRGALDVSATAINDEMKISAVYALAALAKEDMPDSVIKAYGGQSLQFGPQYIIPKPFDPRVLIWESTAVARAAVETGVARKPIYDWDAYRQNLEGRLGRSHEIMHRIMQKAKREPKRIVFLEGGNHQVLRSCQIILDEGIASPILLGPKQEIEREIKKLRLELDGVQIIEPKTFEHLDDYAEEFYKLRCRKGITRREARHLLQHDPNYFGAMMVKVGDADGLVGGVNQHYPETIRPALQTLPLDKKTSVIAGLYMMVFQNDVMFFADTTVNIEPTSEQLAEIAICASDTVKHLDIEPRIAMLSFSNFGSTRHPHTEKVARATQIVKERRPDLAIDGEMMADTAVDPEILNSVYDFNQLKGKANVLVFPSLESGNIAYKLMARLGGAKAIGPILMGTNKAIHVLQRDCEVEDIVNTASLAVIDAQDHQCVMGEH</sequence>
<dbReference type="SUPFAM" id="SSF53659">
    <property type="entry name" value="Isocitrate/Isopropylmalate dehydrogenase-like"/>
    <property type="match status" value="1"/>
</dbReference>
<evidence type="ECO:0000256" key="6">
    <source>
        <dbReference type="ARBA" id="ARBA00023002"/>
    </source>
</evidence>
<dbReference type="InterPro" id="IPR012188">
    <property type="entry name" value="ME_PTA"/>
</dbReference>
<evidence type="ECO:0000259" key="12">
    <source>
        <dbReference type="SMART" id="SM01274"/>
    </source>
</evidence>
<comment type="similarity">
    <text evidence="4">In the C-terminal section; belongs to the phosphate acetyltransferase and butyryltransferase family.</text>
</comment>
<dbReference type="GO" id="GO:0016616">
    <property type="term" value="F:oxidoreductase activity, acting on the CH-OH group of donors, NAD or NADP as acceptor"/>
    <property type="evidence" value="ECO:0007669"/>
    <property type="project" value="InterPro"/>
</dbReference>
<keyword evidence="6" id="KW-0560">Oxidoreductase</keyword>
<dbReference type="InterPro" id="IPR012301">
    <property type="entry name" value="Malic_N_dom"/>
</dbReference>
<comment type="caution">
    <text evidence="13">The sequence shown here is derived from an EMBL/GenBank/DDBJ whole genome shotgun (WGS) entry which is preliminary data.</text>
</comment>
<comment type="cofactor">
    <cofactor evidence="1">
        <name>Mn(2+)</name>
        <dbReference type="ChEBI" id="CHEBI:29035"/>
    </cofactor>
</comment>
<feature type="binding site" evidence="9">
    <location>
        <position position="135"/>
    </location>
    <ligand>
        <name>a divalent metal cation</name>
        <dbReference type="ChEBI" id="CHEBI:60240"/>
    </ligand>
</feature>
<reference evidence="13" key="1">
    <citation type="submission" date="2022-12" db="EMBL/GenBank/DDBJ databases">
        <title>Reference genome sequencing for broad-spectrum identification of bacterial and archaeal isolates by mass spectrometry.</title>
        <authorList>
            <person name="Sekiguchi Y."/>
            <person name="Tourlousse D.M."/>
        </authorList>
    </citation>
    <scope>NUCLEOTIDE SEQUENCE</scope>
    <source>
        <strain evidence="13">ASRB1</strain>
    </source>
</reference>
<accession>A0A9W6FRI9</accession>
<feature type="binding site" evidence="10">
    <location>
        <position position="160"/>
    </location>
    <ligand>
        <name>a divalent metal cation</name>
        <dbReference type="ChEBI" id="CHEBI:60240"/>
    </ligand>
</feature>
<dbReference type="InterPro" id="IPR042113">
    <property type="entry name" value="P_AcTrfase_dom1"/>
</dbReference>
<dbReference type="PANTHER" id="PTHR43237">
    <property type="entry name" value="NADP-DEPENDENT MALIC ENZYME"/>
    <property type="match status" value="1"/>
</dbReference>
<dbReference type="Gene3D" id="3.40.50.10950">
    <property type="match status" value="1"/>
</dbReference>
<dbReference type="Gene3D" id="3.40.50.720">
    <property type="entry name" value="NAD(P)-binding Rossmann-like Domain"/>
    <property type="match status" value="1"/>
</dbReference>
<evidence type="ECO:0000256" key="4">
    <source>
        <dbReference type="ARBA" id="ARBA00008756"/>
    </source>
</evidence>
<dbReference type="InterPro" id="IPR045213">
    <property type="entry name" value="Malic_NAD-bd_bact_type"/>
</dbReference>
<evidence type="ECO:0000256" key="8">
    <source>
        <dbReference type="PIRSR" id="PIRSR036684-1"/>
    </source>
</evidence>
<evidence type="ECO:0000259" key="11">
    <source>
        <dbReference type="SMART" id="SM00919"/>
    </source>
</evidence>
<name>A0A9W6FRI9_9BACT</name>
<keyword evidence="7" id="KW-0511">Multifunctional enzyme</keyword>
<gene>
    <name evidence="13" type="primary">maeB</name>
    <name evidence="13" type="ORF">DAMNIGENAA_04960</name>
</gene>
<evidence type="ECO:0000256" key="2">
    <source>
        <dbReference type="ARBA" id="ARBA00001946"/>
    </source>
</evidence>
<dbReference type="SUPFAM" id="SSF53223">
    <property type="entry name" value="Aminoacid dehydrogenase-like, N-terminal domain"/>
    <property type="match status" value="1"/>
</dbReference>
<dbReference type="SUPFAM" id="SSF51735">
    <property type="entry name" value="NAD(P)-binding Rossmann-fold domains"/>
    <property type="match status" value="1"/>
</dbReference>
<dbReference type="InterPro" id="IPR012302">
    <property type="entry name" value="Malic_NAD-bd"/>
</dbReference>
<dbReference type="CDD" id="cd05311">
    <property type="entry name" value="NAD_bind_2_malic_enz"/>
    <property type="match status" value="1"/>
</dbReference>
<dbReference type="EMBL" id="BSDR01000001">
    <property type="protein sequence ID" value="GLI33063.1"/>
    <property type="molecule type" value="Genomic_DNA"/>
</dbReference>
<dbReference type="FunFam" id="3.40.50.10380:FF:000003">
    <property type="entry name" value="NADP-dependent malic enzyme"/>
    <property type="match status" value="1"/>
</dbReference>
<dbReference type="InterPro" id="IPR051674">
    <property type="entry name" value="Malate_Decarboxylase"/>
</dbReference>
<feature type="binding site" evidence="9">
    <location>
        <position position="134"/>
    </location>
    <ligand>
        <name>a divalent metal cation</name>
        <dbReference type="ChEBI" id="CHEBI:60240"/>
    </ligand>
</feature>
<feature type="active site" description="Proton acceptor" evidence="8">
    <location>
        <position position="92"/>
    </location>
</feature>
<evidence type="ECO:0000256" key="3">
    <source>
        <dbReference type="ARBA" id="ARBA00007686"/>
    </source>
</evidence>
<dbReference type="GO" id="GO:0051287">
    <property type="term" value="F:NAD binding"/>
    <property type="evidence" value="ECO:0007669"/>
    <property type="project" value="InterPro"/>
</dbReference>
<dbReference type="SMART" id="SM00919">
    <property type="entry name" value="Malic_M"/>
    <property type="match status" value="1"/>
</dbReference>
<evidence type="ECO:0000256" key="10">
    <source>
        <dbReference type="PIRSR" id="PIRSR036684-3"/>
    </source>
</evidence>